<feature type="transmembrane region" description="Helical" evidence="6">
    <location>
        <begin position="165"/>
        <end position="186"/>
    </location>
</feature>
<evidence type="ECO:0000256" key="5">
    <source>
        <dbReference type="ARBA" id="ARBA00023136"/>
    </source>
</evidence>
<keyword evidence="10" id="KW-1185">Reference proteome</keyword>
<feature type="transmembrane region" description="Helical" evidence="6">
    <location>
        <begin position="133"/>
        <end position="158"/>
    </location>
</feature>
<sequence length="248" mass="26232">MVLLGALIIGLSLGLFGSGGSILTVPVLLYLLHQPPQVAIASSLLIVAGISAFGSVRNGIKGLISWRHVALFGVPGIFGTWLGALAGLMVDPRWQLLVFALLMVVAAWMMWRVKLPEATQPVVIKPYKVMLEGTLVGAITGFVGVGGGFLIVPALVLLAGLSLPIGVATSLVIIALKSTVGFAQYYVPMVNAGYEFDLQVIVTMVVAGVLGSYVGSWLGSHLPKQRMQQGFAVFLLMMAVVVIYQSVW</sequence>
<dbReference type="Pfam" id="PF01925">
    <property type="entry name" value="TauE"/>
    <property type="match status" value="1"/>
</dbReference>
<comment type="caution">
    <text evidence="7">The sequence shown here is derived from an EMBL/GenBank/DDBJ whole genome shotgun (WGS) entry which is preliminary data.</text>
</comment>
<evidence type="ECO:0000256" key="4">
    <source>
        <dbReference type="ARBA" id="ARBA00022989"/>
    </source>
</evidence>
<keyword evidence="3 6" id="KW-0812">Transmembrane</keyword>
<reference evidence="7 9" key="2">
    <citation type="submission" date="2018-06" db="EMBL/GenBank/DDBJ databases">
        <title>Genomic Encyclopedia of Type Strains, Phase III (KMG-III): the genomes of soil and plant-associated and newly described type strains.</title>
        <authorList>
            <person name="Whitman W."/>
        </authorList>
    </citation>
    <scope>NUCLEOTIDE SEQUENCE [LARGE SCALE GENOMIC DNA]</scope>
    <source>
        <strain evidence="7 9">CGMCC 1.15366</strain>
    </source>
</reference>
<proteinExistence type="inferred from homology"/>
<gene>
    <name evidence="7" type="ORF">B0I24_101339</name>
    <name evidence="8" type="ORF">CWE07_01635</name>
</gene>
<dbReference type="PANTHER" id="PTHR43701">
    <property type="entry name" value="MEMBRANE TRANSPORTER PROTEIN MJ0441-RELATED"/>
    <property type="match status" value="1"/>
</dbReference>
<comment type="subcellular location">
    <subcellularLocation>
        <location evidence="6">Cell membrane</location>
        <topology evidence="6">Multi-pass membrane protein</topology>
    </subcellularLocation>
    <subcellularLocation>
        <location evidence="1">Membrane</location>
        <topology evidence="1">Multi-pass membrane protein</topology>
    </subcellularLocation>
</comment>
<protein>
    <recommendedName>
        <fullName evidence="6">Probable membrane transporter protein</fullName>
    </recommendedName>
</protein>
<feature type="transmembrane region" description="Helical" evidence="6">
    <location>
        <begin position="198"/>
        <end position="218"/>
    </location>
</feature>
<dbReference type="EMBL" id="PIPK01000001">
    <property type="protein sequence ID" value="RUO28532.1"/>
    <property type="molecule type" value="Genomic_DNA"/>
</dbReference>
<dbReference type="GO" id="GO:0005886">
    <property type="term" value="C:plasma membrane"/>
    <property type="evidence" value="ECO:0007669"/>
    <property type="project" value="UniProtKB-SubCell"/>
</dbReference>
<reference evidence="8 10" key="1">
    <citation type="journal article" date="2018" name="Front. Microbiol.">
        <title>Genome-Based Analysis Reveals the Taxonomy and Diversity of the Family Idiomarinaceae.</title>
        <authorList>
            <person name="Liu Y."/>
            <person name="Lai Q."/>
            <person name="Shao Z."/>
        </authorList>
    </citation>
    <scope>NUCLEOTIDE SEQUENCE [LARGE SCALE GENOMIC DNA]</scope>
    <source>
        <strain evidence="8 10">CF12-14</strain>
    </source>
</reference>
<dbReference type="Proteomes" id="UP000249203">
    <property type="component" value="Unassembled WGS sequence"/>
</dbReference>
<dbReference type="InterPro" id="IPR051598">
    <property type="entry name" value="TSUP/Inactive_protease-like"/>
</dbReference>
<evidence type="ECO:0000313" key="7">
    <source>
        <dbReference type="EMBL" id="RAK01712.1"/>
    </source>
</evidence>
<dbReference type="PANTHER" id="PTHR43701:SF2">
    <property type="entry name" value="MEMBRANE TRANSPORTER PROTEIN YJNA-RELATED"/>
    <property type="match status" value="1"/>
</dbReference>
<evidence type="ECO:0000256" key="2">
    <source>
        <dbReference type="ARBA" id="ARBA00009142"/>
    </source>
</evidence>
<keyword evidence="5 6" id="KW-0472">Membrane</keyword>
<dbReference type="InterPro" id="IPR002781">
    <property type="entry name" value="TM_pro_TauE-like"/>
</dbReference>
<dbReference type="AlphaFoldDB" id="A0A327X7T2"/>
<evidence type="ECO:0000256" key="1">
    <source>
        <dbReference type="ARBA" id="ARBA00004141"/>
    </source>
</evidence>
<evidence type="ECO:0000256" key="3">
    <source>
        <dbReference type="ARBA" id="ARBA00022692"/>
    </source>
</evidence>
<comment type="similarity">
    <text evidence="2 6">Belongs to the 4-toluene sulfonate uptake permease (TSUP) (TC 2.A.102) family.</text>
</comment>
<evidence type="ECO:0000256" key="6">
    <source>
        <dbReference type="RuleBase" id="RU363041"/>
    </source>
</evidence>
<dbReference type="EMBL" id="QLMD01000001">
    <property type="protein sequence ID" value="RAK01712.1"/>
    <property type="molecule type" value="Genomic_DNA"/>
</dbReference>
<keyword evidence="4 6" id="KW-1133">Transmembrane helix</keyword>
<feature type="transmembrane region" description="Helical" evidence="6">
    <location>
        <begin position="6"/>
        <end position="31"/>
    </location>
</feature>
<accession>A0A327X7T2</accession>
<feature type="transmembrane region" description="Helical" evidence="6">
    <location>
        <begin position="38"/>
        <end position="56"/>
    </location>
</feature>
<feature type="transmembrane region" description="Helical" evidence="6">
    <location>
        <begin position="68"/>
        <end position="89"/>
    </location>
</feature>
<evidence type="ECO:0000313" key="8">
    <source>
        <dbReference type="EMBL" id="RUO28532.1"/>
    </source>
</evidence>
<keyword evidence="6" id="KW-1003">Cell membrane</keyword>
<dbReference type="OrthoDB" id="8559161at2"/>
<dbReference type="RefSeq" id="WP_111568187.1">
    <property type="nucleotide sequence ID" value="NZ_PIPK01000001.1"/>
</dbReference>
<evidence type="ECO:0000313" key="9">
    <source>
        <dbReference type="Proteomes" id="UP000249203"/>
    </source>
</evidence>
<feature type="transmembrane region" description="Helical" evidence="6">
    <location>
        <begin position="230"/>
        <end position="247"/>
    </location>
</feature>
<feature type="transmembrane region" description="Helical" evidence="6">
    <location>
        <begin position="96"/>
        <end position="113"/>
    </location>
</feature>
<evidence type="ECO:0000313" key="10">
    <source>
        <dbReference type="Proteomes" id="UP000287865"/>
    </source>
</evidence>
<dbReference type="Proteomes" id="UP000287865">
    <property type="component" value="Unassembled WGS sequence"/>
</dbReference>
<name>A0A327X7T2_9GAMM</name>
<organism evidence="7 9">
    <name type="scientific">Aliidiomarina maris</name>
    <dbReference type="NCBI Taxonomy" id="531312"/>
    <lineage>
        <taxon>Bacteria</taxon>
        <taxon>Pseudomonadati</taxon>
        <taxon>Pseudomonadota</taxon>
        <taxon>Gammaproteobacteria</taxon>
        <taxon>Alteromonadales</taxon>
        <taxon>Idiomarinaceae</taxon>
        <taxon>Aliidiomarina</taxon>
    </lineage>
</organism>